<gene>
    <name evidence="1" type="ORF">BKG82_08405</name>
</gene>
<dbReference type="SUPFAM" id="SSF51905">
    <property type="entry name" value="FAD/NAD(P)-binding domain"/>
    <property type="match status" value="1"/>
</dbReference>
<comment type="caution">
    <text evidence="1">The sequence shown here is derived from an EMBL/GenBank/DDBJ whole genome shotgun (WGS) entry which is preliminary data.</text>
</comment>
<keyword evidence="1" id="KW-0503">Monooxygenase</keyword>
<dbReference type="Proteomes" id="UP000180043">
    <property type="component" value="Unassembled WGS sequence"/>
</dbReference>
<dbReference type="InterPro" id="IPR051209">
    <property type="entry name" value="FAD-bind_Monooxygenase_sf"/>
</dbReference>
<dbReference type="Pfam" id="PF13738">
    <property type="entry name" value="Pyr_redox_3"/>
    <property type="match status" value="1"/>
</dbReference>
<dbReference type="AlphaFoldDB" id="A0A1S1LRW6"/>
<organism evidence="1 2">
    <name type="scientific">Mycobacteroides chelonae</name>
    <name type="common">Mycobacterium chelonae</name>
    <dbReference type="NCBI Taxonomy" id="1774"/>
    <lineage>
        <taxon>Bacteria</taxon>
        <taxon>Bacillati</taxon>
        <taxon>Actinomycetota</taxon>
        <taxon>Actinomycetes</taxon>
        <taxon>Mycobacteriales</taxon>
        <taxon>Mycobacteriaceae</taxon>
        <taxon>Mycobacteroides</taxon>
    </lineage>
</organism>
<dbReference type="Gene3D" id="3.50.50.60">
    <property type="entry name" value="FAD/NAD(P)-binding domain"/>
    <property type="match status" value="2"/>
</dbReference>
<dbReference type="GO" id="GO:0004497">
    <property type="term" value="F:monooxygenase activity"/>
    <property type="evidence" value="ECO:0007669"/>
    <property type="project" value="UniProtKB-KW"/>
</dbReference>
<accession>A0A1S1LRW6</accession>
<proteinExistence type="predicted"/>
<dbReference type="PANTHER" id="PTHR42877:SF4">
    <property type="entry name" value="FAD_NAD(P)-BINDING DOMAIN-CONTAINING PROTEIN-RELATED"/>
    <property type="match status" value="1"/>
</dbReference>
<dbReference type="PRINTS" id="PR00469">
    <property type="entry name" value="PNDRDTASEII"/>
</dbReference>
<keyword evidence="1" id="KW-0560">Oxidoreductase</keyword>
<dbReference type="RefSeq" id="WP_057967802.1">
    <property type="nucleotide sequence ID" value="NZ_JAAOOS010000002.1"/>
</dbReference>
<protein>
    <submittedName>
        <fullName evidence="1">Monooxygenase</fullName>
    </submittedName>
</protein>
<evidence type="ECO:0000313" key="1">
    <source>
        <dbReference type="EMBL" id="OHU57695.1"/>
    </source>
</evidence>
<sequence length="513" mass="56935">MSDQPDHYVAVIGAGLAGFGIGLELRRRGIDDFVIYERMDGVGGTWRQNVYPGIGVDIPAQAYQFRHALNPEWTRFYAKGGEVLSYIERLYRENDVQRFVRFGSDVGARTWDEDAKLWRLRVNGQEVTARFIVVAAGPFPEPKPAELKGLDDFRGTVLRSAAWDHSVDLKGKRVAIIGTGASAVQIIPEIAREVGHLDVYQRTPIWVFPKIDPSMPAPVRALFRRIPRTQRLLQEGLEFIVGGALVYGVLNAGRLGNTPGALRWLLGNVSYRLQVPDKELRAKLTPDYDFGCKRPATSNTYLPTFNRANVELVTDPIDTITADGVRTAAGVEREIDALILATGFRLFFDPQVYRDRPVSGRGGFDLADFYQNHPPQSYHGFSIPGLPNSFNVFGQYGWTGGTYHSVVDTAAIHIGRVIGEAQRLGATDVEVRADAADAWTRDARSRYTYSLFQTGNCTTANSYYFDHNGESAYIRPQTTQSARRSSQAFPLDDYAFAGQVGRDRTAAVAAIAE</sequence>
<dbReference type="EMBL" id="MLIQ01000013">
    <property type="protein sequence ID" value="OHU57695.1"/>
    <property type="molecule type" value="Genomic_DNA"/>
</dbReference>
<dbReference type="PANTHER" id="PTHR42877">
    <property type="entry name" value="L-ORNITHINE N(5)-MONOOXYGENASE-RELATED"/>
    <property type="match status" value="1"/>
</dbReference>
<evidence type="ECO:0000313" key="2">
    <source>
        <dbReference type="Proteomes" id="UP000180043"/>
    </source>
</evidence>
<reference evidence="1 2" key="1">
    <citation type="submission" date="2016-10" db="EMBL/GenBank/DDBJ databases">
        <title>Evaluation of Human, Veterinary and Environmental Mycobacterium chelonae Isolates by Core Genome Phylogenomic Analysis, Targeted Gene Comparison, and Anti-microbial Susceptibility Patterns: A Tale of Mistaken Identities.</title>
        <authorList>
            <person name="Fogelson S.B."/>
            <person name="Camus A.C."/>
            <person name="Lorenz W."/>
            <person name="Vasireddy R."/>
            <person name="Vasireddy S."/>
            <person name="Smith T."/>
            <person name="Brown-Elliott B.A."/>
            <person name="Wallace R.J.Jr."/>
            <person name="Hasan N.A."/>
            <person name="Reischl U."/>
            <person name="Sanchez S."/>
        </authorList>
    </citation>
    <scope>NUCLEOTIDE SEQUENCE [LARGE SCALE GENOMIC DNA]</scope>
    <source>
        <strain evidence="1 2">15515</strain>
    </source>
</reference>
<dbReference type="InterPro" id="IPR036188">
    <property type="entry name" value="FAD/NAD-bd_sf"/>
</dbReference>
<name>A0A1S1LRW6_MYCCH</name>